<feature type="region of interest" description="Disordered" evidence="5">
    <location>
        <begin position="94"/>
        <end position="124"/>
    </location>
</feature>
<evidence type="ECO:0000256" key="4">
    <source>
        <dbReference type="ARBA" id="ARBA00023242"/>
    </source>
</evidence>
<dbReference type="PROSITE" id="PS50048">
    <property type="entry name" value="ZN2_CY6_FUNGAL_2"/>
    <property type="match status" value="1"/>
</dbReference>
<keyword evidence="4" id="KW-0539">Nucleus</keyword>
<evidence type="ECO:0000259" key="6">
    <source>
        <dbReference type="PROSITE" id="PS50048"/>
    </source>
</evidence>
<dbReference type="EMBL" id="QLNT01000010">
    <property type="protein sequence ID" value="KAF3071402.1"/>
    <property type="molecule type" value="Genomic_DNA"/>
</dbReference>
<dbReference type="InterPro" id="IPR050987">
    <property type="entry name" value="AtrR-like"/>
</dbReference>
<gene>
    <name evidence="7" type="ORF">CFAM422_006073</name>
</gene>
<protein>
    <recommendedName>
        <fullName evidence="6">Zn(2)-C6 fungal-type domain-containing protein</fullName>
    </recommendedName>
</protein>
<dbReference type="PANTHER" id="PTHR46910">
    <property type="entry name" value="TRANSCRIPTION FACTOR PDR1"/>
    <property type="match status" value="1"/>
</dbReference>
<evidence type="ECO:0000256" key="1">
    <source>
        <dbReference type="ARBA" id="ARBA00004123"/>
    </source>
</evidence>
<dbReference type="AlphaFoldDB" id="A0A9P5CEJ9"/>
<dbReference type="GO" id="GO:0005634">
    <property type="term" value="C:nucleus"/>
    <property type="evidence" value="ECO:0007669"/>
    <property type="project" value="UniProtKB-SubCell"/>
</dbReference>
<organism evidence="7 8">
    <name type="scientific">Trichoderma lentiforme</name>
    <dbReference type="NCBI Taxonomy" id="1567552"/>
    <lineage>
        <taxon>Eukaryota</taxon>
        <taxon>Fungi</taxon>
        <taxon>Dikarya</taxon>
        <taxon>Ascomycota</taxon>
        <taxon>Pezizomycotina</taxon>
        <taxon>Sordariomycetes</taxon>
        <taxon>Hypocreomycetidae</taxon>
        <taxon>Hypocreales</taxon>
        <taxon>Hypocreaceae</taxon>
        <taxon>Trichoderma</taxon>
    </lineage>
</organism>
<dbReference type="PANTHER" id="PTHR46910:SF3">
    <property type="entry name" value="HALOTOLERANCE PROTEIN 9-RELATED"/>
    <property type="match status" value="1"/>
</dbReference>
<evidence type="ECO:0000256" key="5">
    <source>
        <dbReference type="SAM" id="MobiDB-lite"/>
    </source>
</evidence>
<keyword evidence="2" id="KW-0479">Metal-binding</keyword>
<keyword evidence="3" id="KW-0238">DNA-binding</keyword>
<evidence type="ECO:0000313" key="8">
    <source>
        <dbReference type="Proteomes" id="UP000801864"/>
    </source>
</evidence>
<accession>A0A9P5CEJ9</accession>
<comment type="caution">
    <text evidence="7">The sequence shown here is derived from an EMBL/GenBank/DDBJ whole genome shotgun (WGS) entry which is preliminary data.</text>
</comment>
<dbReference type="Gene3D" id="4.10.240.10">
    <property type="entry name" value="Zn(2)-C6 fungal-type DNA-binding domain"/>
    <property type="match status" value="1"/>
</dbReference>
<evidence type="ECO:0000256" key="2">
    <source>
        <dbReference type="ARBA" id="ARBA00022723"/>
    </source>
</evidence>
<evidence type="ECO:0000256" key="3">
    <source>
        <dbReference type="ARBA" id="ARBA00023125"/>
    </source>
</evidence>
<reference evidence="7 8" key="1">
    <citation type="submission" date="2018-06" db="EMBL/GenBank/DDBJ databases">
        <title>Genome analysis of cellulolytic fungus Trichoderma lentiforme CFAM-422.</title>
        <authorList>
            <person name="Steindorff A.S."/>
            <person name="Formighieri E.F."/>
            <person name="Midorikawa G.E.O."/>
            <person name="Tamietti M.S."/>
            <person name="Ramos E.Z."/>
            <person name="Silva A.S."/>
            <person name="Bon E.P.S."/>
            <person name="Mendes T.D."/>
            <person name="Damaso M.C.T."/>
            <person name="Favaro L.C.L."/>
        </authorList>
    </citation>
    <scope>NUCLEOTIDE SEQUENCE [LARGE SCALE GENOMIC DNA]</scope>
    <source>
        <strain evidence="7 8">CFAM-422</strain>
    </source>
</reference>
<dbReference type="GO" id="GO:0000981">
    <property type="term" value="F:DNA-binding transcription factor activity, RNA polymerase II-specific"/>
    <property type="evidence" value="ECO:0007669"/>
    <property type="project" value="InterPro"/>
</dbReference>
<dbReference type="Proteomes" id="UP000801864">
    <property type="component" value="Unassembled WGS sequence"/>
</dbReference>
<comment type="subcellular location">
    <subcellularLocation>
        <location evidence="1">Nucleus</location>
    </subcellularLocation>
</comment>
<evidence type="ECO:0000313" key="7">
    <source>
        <dbReference type="EMBL" id="KAF3071402.1"/>
    </source>
</evidence>
<dbReference type="CDD" id="cd00067">
    <property type="entry name" value="GAL4"/>
    <property type="match status" value="1"/>
</dbReference>
<keyword evidence="8" id="KW-1185">Reference proteome</keyword>
<dbReference type="SUPFAM" id="SSF57701">
    <property type="entry name" value="Zn2/Cys6 DNA-binding domain"/>
    <property type="match status" value="1"/>
</dbReference>
<name>A0A9P5CEJ9_9HYPO</name>
<proteinExistence type="predicted"/>
<dbReference type="InterPro" id="IPR036864">
    <property type="entry name" value="Zn2-C6_fun-type_DNA-bd_sf"/>
</dbReference>
<feature type="domain" description="Zn(2)-C6 fungal-type" evidence="6">
    <location>
        <begin position="13"/>
        <end position="45"/>
    </location>
</feature>
<dbReference type="InterPro" id="IPR001138">
    <property type="entry name" value="Zn2Cys6_DnaBD"/>
</dbReference>
<sequence>MPKVRNLKAILQACLECQKRKTRCIRNDRNQSCTYCARTGKDCVFEAPPSRVALTRKNFDALQEKCNHLEALLLRVGGDSSRLDNLGSLEAELNKLPSLPDAEAESDGSDGQGSPEGHLDWSETLSGTGLKATDQVKDNGMALISAQSSGYLGINKLMRVSYVTHEG</sequence>
<dbReference type="GO" id="GO:0003677">
    <property type="term" value="F:DNA binding"/>
    <property type="evidence" value="ECO:0007669"/>
    <property type="project" value="UniProtKB-KW"/>
</dbReference>
<dbReference type="GO" id="GO:0008270">
    <property type="term" value="F:zinc ion binding"/>
    <property type="evidence" value="ECO:0007669"/>
    <property type="project" value="InterPro"/>
</dbReference>
<dbReference type="SMART" id="SM00066">
    <property type="entry name" value="GAL4"/>
    <property type="match status" value="1"/>
</dbReference>
<dbReference type="Pfam" id="PF00172">
    <property type="entry name" value="Zn_clus"/>
    <property type="match status" value="1"/>
</dbReference>